<gene>
    <name evidence="1" type="ORF">ACFQ07_17400</name>
</gene>
<proteinExistence type="predicted"/>
<evidence type="ECO:0000313" key="1">
    <source>
        <dbReference type="EMBL" id="MFD0854017.1"/>
    </source>
</evidence>
<keyword evidence="2" id="KW-1185">Reference proteome</keyword>
<accession>A0ABW3CJS4</accession>
<dbReference type="Gene3D" id="2.40.128.180">
    <property type="match status" value="1"/>
</dbReference>
<organism evidence="1 2">
    <name type="scientific">Actinomadura adrarensis</name>
    <dbReference type="NCBI Taxonomy" id="1819600"/>
    <lineage>
        <taxon>Bacteria</taxon>
        <taxon>Bacillati</taxon>
        <taxon>Actinomycetota</taxon>
        <taxon>Actinomycetes</taxon>
        <taxon>Streptosporangiales</taxon>
        <taxon>Thermomonosporaceae</taxon>
        <taxon>Actinomadura</taxon>
    </lineage>
</organism>
<comment type="caution">
    <text evidence="1">The sequence shown here is derived from an EMBL/GenBank/DDBJ whole genome shotgun (WGS) entry which is preliminary data.</text>
</comment>
<dbReference type="InterPro" id="IPR010695">
    <property type="entry name" value="FAIM1"/>
</dbReference>
<dbReference type="Proteomes" id="UP001597083">
    <property type="component" value="Unassembled WGS sequence"/>
</dbReference>
<evidence type="ECO:0000313" key="2">
    <source>
        <dbReference type="Proteomes" id="UP001597083"/>
    </source>
</evidence>
<dbReference type="EMBL" id="JBHTIR010002629">
    <property type="protein sequence ID" value="MFD0854017.1"/>
    <property type="molecule type" value="Genomic_DNA"/>
</dbReference>
<protein>
    <submittedName>
        <fullName evidence="1">Uncharacterized protein</fullName>
    </submittedName>
</protein>
<name>A0ABW3CJS4_9ACTN</name>
<dbReference type="Pfam" id="PF06905">
    <property type="entry name" value="FAIM1"/>
    <property type="match status" value="1"/>
</dbReference>
<dbReference type="InterPro" id="IPR038513">
    <property type="entry name" value="FAIM1_dom_sf"/>
</dbReference>
<sequence>MQFWFDVGRHEIHRVVFSYDKTWGKTLITVDGFSVVEHTEWFSFSTVKTFEFLVGRQEQHQVAVRKTRTVFMAFARPMVYEVFVDGWPFRTFEG</sequence>
<reference evidence="2" key="1">
    <citation type="journal article" date="2019" name="Int. J. Syst. Evol. Microbiol.">
        <title>The Global Catalogue of Microorganisms (GCM) 10K type strain sequencing project: providing services to taxonomists for standard genome sequencing and annotation.</title>
        <authorList>
            <consortium name="The Broad Institute Genomics Platform"/>
            <consortium name="The Broad Institute Genome Sequencing Center for Infectious Disease"/>
            <person name="Wu L."/>
            <person name="Ma J."/>
        </authorList>
    </citation>
    <scope>NUCLEOTIDE SEQUENCE [LARGE SCALE GENOMIC DNA]</scope>
    <source>
        <strain evidence="2">JCM 31696</strain>
    </source>
</reference>